<dbReference type="EMBL" id="LT607410">
    <property type="protein sequence ID" value="SCF39084.1"/>
    <property type="molecule type" value="Genomic_DNA"/>
</dbReference>
<dbReference type="AlphaFoldDB" id="A0A1C5A217"/>
<keyword evidence="1" id="KW-1133">Transmembrane helix</keyword>
<evidence type="ECO:0000313" key="2">
    <source>
        <dbReference type="EMBL" id="SCF39084.1"/>
    </source>
</evidence>
<evidence type="ECO:0008006" key="4">
    <source>
        <dbReference type="Google" id="ProtNLM"/>
    </source>
</evidence>
<accession>A0A1C5A217</accession>
<evidence type="ECO:0000313" key="3">
    <source>
        <dbReference type="Proteomes" id="UP000198228"/>
    </source>
</evidence>
<proteinExistence type="predicted"/>
<keyword evidence="1" id="KW-0812">Transmembrane</keyword>
<reference evidence="2 3" key="1">
    <citation type="submission" date="2016-06" db="EMBL/GenBank/DDBJ databases">
        <authorList>
            <person name="Kjaerup R.B."/>
            <person name="Dalgaard T.S."/>
            <person name="Juul-Madsen H.R."/>
        </authorList>
    </citation>
    <scope>NUCLEOTIDE SEQUENCE [LARGE SCALE GENOMIC DNA]</scope>
    <source>
        <strain evidence="2 3">DSM 43821</strain>
    </source>
</reference>
<keyword evidence="1" id="KW-0472">Membrane</keyword>
<protein>
    <recommendedName>
        <fullName evidence="4">YcxB-like protein</fullName>
    </recommendedName>
</protein>
<feature type="transmembrane region" description="Helical" evidence="1">
    <location>
        <begin position="53"/>
        <end position="75"/>
    </location>
</feature>
<evidence type="ECO:0000256" key="1">
    <source>
        <dbReference type="SAM" id="Phobius"/>
    </source>
</evidence>
<dbReference type="PROSITE" id="PS51257">
    <property type="entry name" value="PROKAR_LIPOPROTEIN"/>
    <property type="match status" value="1"/>
</dbReference>
<gene>
    <name evidence="2" type="ORF">GA0074696_5211</name>
</gene>
<sequence>MPLRYIAHQAYVVPRDPPWGSGGAALVLSCPVVIITFDAIPDRDRLAAALRSSLPPMLVVQVPAAVLGLVGAFGLLTGARAWPLTLLALGALAYRLVPELLFRRVVRHCWRLYGRPTAWQIDATGVRRITELTDSLVRWEAVTHARVLPAGDLVLAVVGRQVLPVPTADLPPVDRDDLLALLRERNLIPGQD</sequence>
<feature type="transmembrane region" description="Helical" evidence="1">
    <location>
        <begin position="20"/>
        <end position="41"/>
    </location>
</feature>
<organism evidence="2 3">
    <name type="scientific">Micromonospora purpureochromogenes</name>
    <dbReference type="NCBI Taxonomy" id="47872"/>
    <lineage>
        <taxon>Bacteria</taxon>
        <taxon>Bacillati</taxon>
        <taxon>Actinomycetota</taxon>
        <taxon>Actinomycetes</taxon>
        <taxon>Micromonosporales</taxon>
        <taxon>Micromonosporaceae</taxon>
        <taxon>Micromonospora</taxon>
    </lineage>
</organism>
<name>A0A1C5A217_9ACTN</name>
<dbReference type="Proteomes" id="UP000198228">
    <property type="component" value="Chromosome I"/>
</dbReference>